<reference evidence="2" key="1">
    <citation type="submission" date="2022-08" db="UniProtKB">
        <authorList>
            <consortium name="EnsemblMetazoa"/>
        </authorList>
    </citation>
    <scope>IDENTIFICATION</scope>
    <source>
        <strain evidence="2">05x7-T-G4-1.051#20</strain>
    </source>
</reference>
<evidence type="ECO:0000313" key="2">
    <source>
        <dbReference type="EnsemblMetazoa" id="G4367.5:cds"/>
    </source>
</evidence>
<dbReference type="OrthoDB" id="6053162at2759"/>
<evidence type="ECO:0000256" key="1">
    <source>
        <dbReference type="SAM" id="Phobius"/>
    </source>
</evidence>
<keyword evidence="1" id="KW-0472">Membrane</keyword>
<protein>
    <submittedName>
        <fullName evidence="2">Uncharacterized protein</fullName>
    </submittedName>
</protein>
<keyword evidence="1" id="KW-0812">Transmembrane</keyword>
<evidence type="ECO:0000313" key="3">
    <source>
        <dbReference type="Proteomes" id="UP000005408"/>
    </source>
</evidence>
<keyword evidence="1" id="KW-1133">Transmembrane helix</keyword>
<organism evidence="2 3">
    <name type="scientific">Magallana gigas</name>
    <name type="common">Pacific oyster</name>
    <name type="synonym">Crassostrea gigas</name>
    <dbReference type="NCBI Taxonomy" id="29159"/>
    <lineage>
        <taxon>Eukaryota</taxon>
        <taxon>Metazoa</taxon>
        <taxon>Spiralia</taxon>
        <taxon>Lophotrochozoa</taxon>
        <taxon>Mollusca</taxon>
        <taxon>Bivalvia</taxon>
        <taxon>Autobranchia</taxon>
        <taxon>Pteriomorphia</taxon>
        <taxon>Ostreida</taxon>
        <taxon>Ostreoidea</taxon>
        <taxon>Ostreidae</taxon>
        <taxon>Magallana</taxon>
    </lineage>
</organism>
<accession>A0A8W8MXF6</accession>
<dbReference type="EnsemblMetazoa" id="G4367.5">
    <property type="protein sequence ID" value="G4367.5:cds"/>
    <property type="gene ID" value="G4367"/>
</dbReference>
<dbReference type="OMA" id="CQGEFYS"/>
<name>A0A8W8MXF6_MAGGI</name>
<dbReference type="AlphaFoldDB" id="A0A8W8MXF6"/>
<feature type="transmembrane region" description="Helical" evidence="1">
    <location>
        <begin position="23"/>
        <end position="43"/>
    </location>
</feature>
<keyword evidence="3" id="KW-1185">Reference proteome</keyword>
<proteinExistence type="predicted"/>
<dbReference type="Proteomes" id="UP000005408">
    <property type="component" value="Unassembled WGS sequence"/>
</dbReference>
<sequence length="156" mass="18118">MFRTSLTCQGEFYSSVGVRLQSMQVTTIENVILAFVLFTMTVAGQIRARRRFCETYPFARRCLGVAAKRDVTSLHTENSREQRLLEIENMLENERFTERTESPETLFPTTYVKRSPVSLLEQILNNRRRFGLKRQDEFSISLKGISEDDSDFPDGF</sequence>